<dbReference type="InterPro" id="IPR055382">
    <property type="entry name" value="DUF7601"/>
</dbReference>
<organism evidence="5 6">
    <name type="scientific">Sharpea porci</name>
    <dbReference type="NCBI Taxonomy" id="2652286"/>
    <lineage>
        <taxon>Bacteria</taxon>
        <taxon>Bacillati</taxon>
        <taxon>Bacillota</taxon>
        <taxon>Erysipelotrichia</taxon>
        <taxon>Erysipelotrichales</taxon>
        <taxon>Coprobacillaceae</taxon>
        <taxon>Sharpea</taxon>
    </lineage>
</organism>
<dbReference type="Proteomes" id="UP000442619">
    <property type="component" value="Unassembled WGS sequence"/>
</dbReference>
<evidence type="ECO:0000256" key="1">
    <source>
        <dbReference type="SAM" id="MobiDB-lite"/>
    </source>
</evidence>
<keyword evidence="2" id="KW-0472">Membrane</keyword>
<dbReference type="InterPro" id="IPR038174">
    <property type="entry name" value="Strep_pil_link_sf"/>
</dbReference>
<reference evidence="5 6" key="1">
    <citation type="submission" date="2019-08" db="EMBL/GenBank/DDBJ databases">
        <title>In-depth cultivation of the pig gut microbiome towards novel bacterial diversity and tailored functional studies.</title>
        <authorList>
            <person name="Wylensek D."/>
            <person name="Hitch T.C.A."/>
            <person name="Clavel T."/>
        </authorList>
    </citation>
    <scope>NUCLEOTIDE SEQUENCE [LARGE SCALE GENOMIC DNA]</scope>
    <source>
        <strain evidence="5 6">CA-Schmier-601-WT-3</strain>
    </source>
</reference>
<comment type="caution">
    <text evidence="5">The sequence shown here is derived from an EMBL/GenBank/DDBJ whole genome shotgun (WGS) entry which is preliminary data.</text>
</comment>
<name>A0A844FVT3_9FIRM</name>
<keyword evidence="6" id="KW-1185">Reference proteome</keyword>
<dbReference type="RefSeq" id="WP_154517207.1">
    <property type="nucleotide sequence ID" value="NZ_VUNM01000022.1"/>
</dbReference>
<dbReference type="NCBIfam" id="TIGR03786">
    <property type="entry name" value="strep_pil_rpt"/>
    <property type="match status" value="1"/>
</dbReference>
<feature type="chain" id="PRO_5032336332" description="DUF7601 domain-containing protein" evidence="3">
    <location>
        <begin position="30"/>
        <end position="445"/>
    </location>
</feature>
<evidence type="ECO:0000313" key="5">
    <source>
        <dbReference type="EMBL" id="MST89715.1"/>
    </source>
</evidence>
<feature type="transmembrane region" description="Helical" evidence="2">
    <location>
        <begin position="414"/>
        <end position="431"/>
    </location>
</feature>
<dbReference type="Gene3D" id="2.60.40.3050">
    <property type="match status" value="1"/>
</dbReference>
<feature type="domain" description="DUF7601" evidence="4">
    <location>
        <begin position="226"/>
        <end position="379"/>
    </location>
</feature>
<feature type="signal peptide" evidence="3">
    <location>
        <begin position="1"/>
        <end position="29"/>
    </location>
</feature>
<evidence type="ECO:0000259" key="4">
    <source>
        <dbReference type="Pfam" id="PF24547"/>
    </source>
</evidence>
<feature type="region of interest" description="Disordered" evidence="1">
    <location>
        <begin position="90"/>
        <end position="118"/>
    </location>
</feature>
<keyword evidence="2" id="KW-0812">Transmembrane</keyword>
<dbReference type="Gene3D" id="2.60.40.1140">
    <property type="entry name" value="Collagen-binding surface protein Cna, B-type domain"/>
    <property type="match status" value="1"/>
</dbReference>
<feature type="compositionally biased region" description="Low complexity" evidence="1">
    <location>
        <begin position="109"/>
        <end position="118"/>
    </location>
</feature>
<evidence type="ECO:0000313" key="6">
    <source>
        <dbReference type="Proteomes" id="UP000442619"/>
    </source>
</evidence>
<accession>A0A844FVT3</accession>
<evidence type="ECO:0000256" key="3">
    <source>
        <dbReference type="SAM" id="SignalP"/>
    </source>
</evidence>
<keyword evidence="3" id="KW-0732">Signal</keyword>
<sequence length="445" mass="48377">MKKKFMKLSTVSAMTSIALLAGPMMNVYAQGTVKGTTATFDKYLVMEKNANVPNATFTFNISTPTDDEMQSVANPTNTQLTVRKGIGAPIASPTTFAPGDETFGTPQKTRTATTSTSATDFQDDQVEGLAATKKYAKKASTVDFSNVTFSEPGVYRYKVTENETNEKGVSTDKNPRYLDVYVSSDDSGNLAIMGYVLHTADENPAQDGTNPANKNKGFTNNYTTSDLTLTKNVTGNQGFRDQYFKFTVTVSNLDANARLFVTDNAGNKTYHATDTVAYSYNAENGTRTDGQKRFVAAVGSFADITEGTSDDMKGLALNVNDQGAATFDVYLKNGETVKLNGLTADAKYTITETSEDYKATAKKDNKELNLTHEDQNHTDGTEEQTLTDNDDIVFINDREGVVPTGVFHNNRTQLTIGGIALASAAIAIVVTKRRKQNEARHEENE</sequence>
<keyword evidence="2" id="KW-1133">Transmembrane helix</keyword>
<gene>
    <name evidence="5" type="ORF">FYJ79_09055</name>
</gene>
<dbReference type="InterPro" id="IPR022464">
    <property type="entry name" value="Strep_pil_isopept_link"/>
</dbReference>
<dbReference type="Pfam" id="PF24547">
    <property type="entry name" value="DUF7601"/>
    <property type="match status" value="1"/>
</dbReference>
<proteinExistence type="predicted"/>
<protein>
    <recommendedName>
        <fullName evidence="4">DUF7601 domain-containing protein</fullName>
    </recommendedName>
</protein>
<evidence type="ECO:0000256" key="2">
    <source>
        <dbReference type="SAM" id="Phobius"/>
    </source>
</evidence>
<dbReference type="EMBL" id="VUNM01000022">
    <property type="protein sequence ID" value="MST89715.1"/>
    <property type="molecule type" value="Genomic_DNA"/>
</dbReference>
<dbReference type="AlphaFoldDB" id="A0A844FVT3"/>